<evidence type="ECO:0000256" key="4">
    <source>
        <dbReference type="ARBA" id="ARBA00022553"/>
    </source>
</evidence>
<dbReference type="RefSeq" id="XP_044433022.1">
    <property type="nucleotide sequence ID" value="XM_044577087.1"/>
</dbReference>
<dbReference type="RefSeq" id="XP_044433023.1">
    <property type="nucleotide sequence ID" value="XM_044577088.1"/>
</dbReference>
<dbReference type="Gramene" id="TraesCLE_scaffold_006325_01G000100.1">
    <property type="protein sequence ID" value="TraesCLE_scaffold_006325_01G000100.1"/>
    <property type="gene ID" value="TraesCLE_scaffold_006325_01G000100"/>
</dbReference>
<dbReference type="Proteomes" id="UP000019116">
    <property type="component" value="Chromosome 7B"/>
</dbReference>
<dbReference type="PANTHER" id="PTHR13105">
    <property type="entry name" value="MYELOID LEUKEMIA FACTOR"/>
    <property type="match status" value="1"/>
</dbReference>
<dbReference type="GO" id="GO:0005737">
    <property type="term" value="C:cytoplasm"/>
    <property type="evidence" value="ECO:0007669"/>
    <property type="project" value="UniProtKB-SubCell"/>
</dbReference>
<evidence type="ECO:0000313" key="7">
    <source>
        <dbReference type="Proteomes" id="UP000019116"/>
    </source>
</evidence>
<dbReference type="InterPro" id="IPR019376">
    <property type="entry name" value="Myeloid_leukemia_factor"/>
</dbReference>
<reference evidence="6" key="1">
    <citation type="submission" date="2018-08" db="EMBL/GenBank/DDBJ databases">
        <authorList>
            <person name="Rossello M."/>
        </authorList>
    </citation>
    <scope>NUCLEOTIDE SEQUENCE [LARGE SCALE GENOMIC DNA]</scope>
    <source>
        <strain evidence="6">cv. Chinese Spring</strain>
    </source>
</reference>
<dbReference type="Gramene" id="TraesCAD_scaffold_023824_01G000100.1">
    <property type="protein sequence ID" value="TraesCAD_scaffold_023824_01G000100.1"/>
    <property type="gene ID" value="TraesCAD_scaffold_023824_01G000100"/>
</dbReference>
<dbReference type="Gramene" id="TraesROB_scaffold_003006_01G000200.1">
    <property type="protein sequence ID" value="TraesROB_scaffold_003006_01G000200.1"/>
    <property type="gene ID" value="TraesROB_scaffold_003006_01G000200"/>
</dbReference>
<dbReference type="STRING" id="4565.A0A3B6SLY6"/>
<dbReference type="Gramene" id="TraesMAC7B03G04145090.4">
    <property type="protein sequence ID" value="TraesMAC7B03G04145090.4"/>
    <property type="gene ID" value="TraesMAC7B03G04145090"/>
</dbReference>
<dbReference type="Gramene" id="TraesJAG7B03G04132750.2">
    <property type="protein sequence ID" value="TraesJAG7B03G04132750.2"/>
    <property type="gene ID" value="TraesJAG7B03G04132750"/>
</dbReference>
<keyword evidence="3" id="KW-0963">Cytoplasm</keyword>
<feature type="region of interest" description="Disordered" evidence="5">
    <location>
        <begin position="330"/>
        <end position="351"/>
    </location>
</feature>
<feature type="compositionally biased region" description="Acidic residues" evidence="5">
    <location>
        <begin position="98"/>
        <end position="107"/>
    </location>
</feature>
<comment type="subcellular location">
    <subcellularLocation>
        <location evidence="1">Cytoplasm</location>
    </subcellularLocation>
</comment>
<dbReference type="Gramene" id="TraesNOR7B03G04196230.5">
    <property type="protein sequence ID" value="TraesNOR7B03G04196230.5"/>
    <property type="gene ID" value="TraesNOR7B03G04196230"/>
</dbReference>
<dbReference type="Gramene" id="TraesWEE_scaffold_001637_01G000200.1">
    <property type="protein sequence ID" value="TraesWEE_scaffold_001637_01G000200.1"/>
    <property type="gene ID" value="TraesWEE_scaffold_001637_01G000200"/>
</dbReference>
<keyword evidence="7" id="KW-1185">Reference proteome</keyword>
<comment type="similarity">
    <text evidence="2">Belongs to the MLF family.</text>
</comment>
<dbReference type="Gramene" id="TraesARI7B03G04141980.3">
    <property type="protein sequence ID" value="TraesARI7B03G04141980.3"/>
    <property type="gene ID" value="TraesARI7B03G04141980"/>
</dbReference>
<dbReference type="Gramene" id="TraesCS7B02G215500.1">
    <property type="protein sequence ID" value="TraesCS7B02G215500.1"/>
    <property type="gene ID" value="TraesCS7B02G215500"/>
</dbReference>
<dbReference type="RefSeq" id="XP_044433021.1">
    <property type="nucleotide sequence ID" value="XM_044577086.1"/>
</dbReference>
<dbReference type="Gramene" id="TraesSTA7B03G04145970.2">
    <property type="protein sequence ID" value="TraesSTA7B03G04145970.2"/>
    <property type="gene ID" value="TraesSTA7B03G04145970"/>
</dbReference>
<evidence type="ECO:0000256" key="3">
    <source>
        <dbReference type="ARBA" id="ARBA00022490"/>
    </source>
</evidence>
<dbReference type="Gramene" id="TraesMAC7B03G04145090.2">
    <property type="protein sequence ID" value="TraesMAC7B03G04145090.2"/>
    <property type="gene ID" value="TraesMAC7B03G04145090"/>
</dbReference>
<feature type="region of interest" description="Disordered" evidence="5">
    <location>
        <begin position="73"/>
        <end position="126"/>
    </location>
</feature>
<reference evidence="6" key="2">
    <citation type="submission" date="2018-10" db="UniProtKB">
        <authorList>
            <consortium name="EnsemblPlants"/>
        </authorList>
    </citation>
    <scope>IDENTIFICATION</scope>
</reference>
<dbReference type="EnsemblPlants" id="TraesCS7B02G215500.1">
    <property type="protein sequence ID" value="TraesCS7B02G215500.1"/>
    <property type="gene ID" value="TraesCS7B02G215500"/>
</dbReference>
<accession>A0A3B6SLY6</accession>
<dbReference type="AlphaFoldDB" id="A0A3B6SLY6"/>
<protein>
    <submittedName>
        <fullName evidence="6">Uncharacterized protein</fullName>
    </submittedName>
</protein>
<dbReference type="Gramene" id="TraesPARA_EIv1.0_2425950.8">
    <property type="protein sequence ID" value="TraesPARA_EIv1.0_2425950.8.CDS"/>
    <property type="gene ID" value="TraesPARA_EIv1.0_2425950"/>
</dbReference>
<dbReference type="Gramene" id="TraesJAG7B03G04132750.4">
    <property type="protein sequence ID" value="TraesJAG7B03G04132750.4"/>
    <property type="gene ID" value="TraesJAG7B03G04132750"/>
</dbReference>
<dbReference type="Gramene" id="TraesCS7B03G0607700.2">
    <property type="protein sequence ID" value="TraesCS7B03G0607700.2.CDS"/>
    <property type="gene ID" value="TraesCS7B03G0607700"/>
</dbReference>
<dbReference type="Gramene" id="TraesLDM7B03G04153540.2">
    <property type="protein sequence ID" value="TraesLDM7B03G04153540.2"/>
    <property type="gene ID" value="TraesLDM7B03G04153540"/>
</dbReference>
<dbReference type="Gramene" id="TraesSYM7B03G04198980.1">
    <property type="protein sequence ID" value="TraesSYM7B03G04198980.1"/>
    <property type="gene ID" value="TraesSYM7B03G04198980"/>
</dbReference>
<evidence type="ECO:0000313" key="6">
    <source>
        <dbReference type="EnsemblPlants" id="TraesCS7B02G215500.1"/>
    </source>
</evidence>
<dbReference type="Gramene" id="TraesLDM7B03G04153540.1">
    <property type="protein sequence ID" value="TraesLDM7B03G04153540.1"/>
    <property type="gene ID" value="TraesLDM7B03G04153540"/>
</dbReference>
<dbReference type="Gramene" id="TraesNOR7B03G04196230.4">
    <property type="protein sequence ID" value="TraesNOR7B03G04196230.4"/>
    <property type="gene ID" value="TraesNOR7B03G04196230"/>
</dbReference>
<dbReference type="Gramene" id="TraesPARA_EIv1.0_2425950.1">
    <property type="protein sequence ID" value="TraesPARA_EIv1.0_2425950.1.CDS"/>
    <property type="gene ID" value="TraesPARA_EIv1.0_2425950"/>
</dbReference>
<organism evidence="6">
    <name type="scientific">Triticum aestivum</name>
    <name type="common">Wheat</name>
    <dbReference type="NCBI Taxonomy" id="4565"/>
    <lineage>
        <taxon>Eukaryota</taxon>
        <taxon>Viridiplantae</taxon>
        <taxon>Streptophyta</taxon>
        <taxon>Embryophyta</taxon>
        <taxon>Tracheophyta</taxon>
        <taxon>Spermatophyta</taxon>
        <taxon>Magnoliopsida</taxon>
        <taxon>Liliopsida</taxon>
        <taxon>Poales</taxon>
        <taxon>Poaceae</taxon>
        <taxon>BOP clade</taxon>
        <taxon>Pooideae</taxon>
        <taxon>Triticodae</taxon>
        <taxon>Triticeae</taxon>
        <taxon>Triticinae</taxon>
        <taxon>Triticum</taxon>
    </lineage>
</organism>
<dbReference type="Gramene" id="TraesSYM7B03G04198980.2">
    <property type="protein sequence ID" value="TraesSYM7B03G04198980.2"/>
    <property type="gene ID" value="TraesSYM7B03G04198980"/>
</dbReference>
<dbReference type="OrthoDB" id="8707547at2759"/>
<keyword evidence="4" id="KW-0597">Phosphoprotein</keyword>
<dbReference type="Gramene" id="TraesARI7B03G04141980.1">
    <property type="protein sequence ID" value="TraesARI7B03G04141980.1"/>
    <property type="gene ID" value="TraesARI7B03G04141980"/>
</dbReference>
<gene>
    <name evidence="6" type="primary">LOC123159259</name>
</gene>
<dbReference type="GeneID" id="123159259"/>
<feature type="region of interest" description="Disordered" evidence="5">
    <location>
        <begin position="189"/>
        <end position="211"/>
    </location>
</feature>
<dbReference type="Gramene" id="TraesNOR7B03G04196230.1">
    <property type="protein sequence ID" value="TraesNOR7B03G04196230.1"/>
    <property type="gene ID" value="TraesNOR7B03G04196230"/>
</dbReference>
<dbReference type="Gramene" id="TraesLDM7B03G04153540.3">
    <property type="protein sequence ID" value="TraesLDM7B03G04153540.3"/>
    <property type="gene ID" value="TraesLDM7B03G04153540"/>
</dbReference>
<dbReference type="Gramene" id="TraesPARA_EIv1.0_2425950.7">
    <property type="protein sequence ID" value="TraesPARA_EIv1.0_2425950.7.CDS"/>
    <property type="gene ID" value="TraesPARA_EIv1.0_2425950"/>
</dbReference>
<dbReference type="Pfam" id="PF10248">
    <property type="entry name" value="Mlf1IP"/>
    <property type="match status" value="1"/>
</dbReference>
<sequence length="351" mass="38138">MQRGRGGRGGLFGFGDPFPAFGGFVPPGNLMSSFFRGSSPFDDPFFTNPSGSLIGPSLFEQSIFGSSMFGPHTALNGGGFQQQGPEPSRPKGPVIEELSSDDEDGADANEHDEKKKTNSMKHPRICKEPYVEDSGDEVQDNKRSRHEKFGKEYVRAGTSYQQPQTYMFQSSTVTYGGPNGACYMSSTTRRSGGDGVTMEESKEADTTSGKATHRIARGIGNKGHALTRKLNCDGKVNTMQTLQNLSEDELAGFEESWQRNAGPCLPGWDPRLNTLNSDKAGTLSTGIQEDNGMSVLPTPNDMFALPAPEQYRGFISSDMFALPAPEQYRGSISSRMKRRPLNGSFQGSPHT</sequence>
<evidence type="ECO:0000256" key="1">
    <source>
        <dbReference type="ARBA" id="ARBA00004496"/>
    </source>
</evidence>
<dbReference type="Gramene" id="TraesSTA7B03G04145970.1">
    <property type="protein sequence ID" value="TraesSTA7B03G04145970.1"/>
    <property type="gene ID" value="TraesSTA7B03G04145970"/>
</dbReference>
<dbReference type="Gramene" id="TraesARI7B03G04141980.2">
    <property type="protein sequence ID" value="TraesARI7B03G04141980.2"/>
    <property type="gene ID" value="TraesARI7B03G04141980"/>
</dbReference>
<evidence type="ECO:0000256" key="5">
    <source>
        <dbReference type="SAM" id="MobiDB-lite"/>
    </source>
</evidence>
<dbReference type="Gramene" id="TraesJAG7B03G04132750.1">
    <property type="protein sequence ID" value="TraesJAG7B03G04132750.1"/>
    <property type="gene ID" value="TraesJAG7B03G04132750"/>
</dbReference>
<evidence type="ECO:0000256" key="2">
    <source>
        <dbReference type="ARBA" id="ARBA00008332"/>
    </source>
</evidence>
<dbReference type="PaxDb" id="4565-Traes_7BL_AC42B629B.3"/>
<name>A0A3B6SLY6_WHEAT</name>
<proteinExistence type="inferred from homology"/>